<keyword evidence="7" id="KW-0067">ATP-binding</keyword>
<keyword evidence="9" id="KW-0812">Transmembrane</keyword>
<organism evidence="12 13">
    <name type="scientific">Amycolatopsis marina</name>
    <dbReference type="NCBI Taxonomy" id="490629"/>
    <lineage>
        <taxon>Bacteria</taxon>
        <taxon>Bacillati</taxon>
        <taxon>Actinomycetota</taxon>
        <taxon>Actinomycetes</taxon>
        <taxon>Pseudonocardiales</taxon>
        <taxon>Pseudonocardiaceae</taxon>
        <taxon>Amycolatopsis</taxon>
    </lineage>
</organism>
<keyword evidence="4" id="KW-0808">Transferase</keyword>
<evidence type="ECO:0000256" key="8">
    <source>
        <dbReference type="ARBA" id="ARBA00023012"/>
    </source>
</evidence>
<dbReference type="Pfam" id="PF07730">
    <property type="entry name" value="HisKA_3"/>
    <property type="match status" value="1"/>
</dbReference>
<evidence type="ECO:0000259" key="10">
    <source>
        <dbReference type="Pfam" id="PF07730"/>
    </source>
</evidence>
<feature type="domain" description="Putative sensor" evidence="11">
    <location>
        <begin position="20"/>
        <end position="187"/>
    </location>
</feature>
<evidence type="ECO:0000256" key="5">
    <source>
        <dbReference type="ARBA" id="ARBA00022741"/>
    </source>
</evidence>
<dbReference type="InterPro" id="IPR025828">
    <property type="entry name" value="Put_sensor_dom"/>
</dbReference>
<dbReference type="GO" id="GO:0000155">
    <property type="term" value="F:phosphorelay sensor kinase activity"/>
    <property type="evidence" value="ECO:0007669"/>
    <property type="project" value="InterPro"/>
</dbReference>
<feature type="transmembrane region" description="Helical" evidence="9">
    <location>
        <begin position="154"/>
        <end position="176"/>
    </location>
</feature>
<keyword evidence="8" id="KW-0902">Two-component regulatory system</keyword>
<evidence type="ECO:0000313" key="13">
    <source>
        <dbReference type="Proteomes" id="UP000243799"/>
    </source>
</evidence>
<reference evidence="13" key="1">
    <citation type="submission" date="2016-10" db="EMBL/GenBank/DDBJ databases">
        <authorList>
            <person name="Varghese N."/>
            <person name="Submissions S."/>
        </authorList>
    </citation>
    <scope>NUCLEOTIDE SEQUENCE [LARGE SCALE GENOMIC DNA]</scope>
    <source>
        <strain evidence="13">CGMCC 4.3568</strain>
    </source>
</reference>
<comment type="catalytic activity">
    <reaction evidence="1">
        <text>ATP + protein L-histidine = ADP + protein N-phospho-L-histidine.</text>
        <dbReference type="EC" id="2.7.13.3"/>
    </reaction>
</comment>
<dbReference type="STRING" id="490629.SAMN05216266_10435"/>
<dbReference type="EMBL" id="FOKG01000004">
    <property type="protein sequence ID" value="SFB04875.1"/>
    <property type="molecule type" value="Genomic_DNA"/>
</dbReference>
<dbReference type="GO" id="GO:0005524">
    <property type="term" value="F:ATP binding"/>
    <property type="evidence" value="ECO:0007669"/>
    <property type="project" value="UniProtKB-KW"/>
</dbReference>
<dbReference type="GO" id="GO:0016020">
    <property type="term" value="C:membrane"/>
    <property type="evidence" value="ECO:0007669"/>
    <property type="project" value="InterPro"/>
</dbReference>
<feature type="transmembrane region" description="Helical" evidence="9">
    <location>
        <begin position="45"/>
        <end position="66"/>
    </location>
</feature>
<dbReference type="GO" id="GO:0046983">
    <property type="term" value="F:protein dimerization activity"/>
    <property type="evidence" value="ECO:0007669"/>
    <property type="project" value="InterPro"/>
</dbReference>
<evidence type="ECO:0000256" key="3">
    <source>
        <dbReference type="ARBA" id="ARBA00022553"/>
    </source>
</evidence>
<name>A0A1I0XUX3_9PSEU</name>
<dbReference type="SUPFAM" id="SSF55874">
    <property type="entry name" value="ATPase domain of HSP90 chaperone/DNA topoisomerase II/histidine kinase"/>
    <property type="match status" value="1"/>
</dbReference>
<evidence type="ECO:0000256" key="1">
    <source>
        <dbReference type="ARBA" id="ARBA00000085"/>
    </source>
</evidence>
<keyword evidence="9" id="KW-1133">Transmembrane helix</keyword>
<dbReference type="Gene3D" id="1.20.5.1930">
    <property type="match status" value="1"/>
</dbReference>
<dbReference type="InterPro" id="IPR050482">
    <property type="entry name" value="Sensor_HK_TwoCompSys"/>
</dbReference>
<keyword evidence="13" id="KW-1185">Reference proteome</keyword>
<dbReference type="PANTHER" id="PTHR24421">
    <property type="entry name" value="NITRATE/NITRITE SENSOR PROTEIN NARX-RELATED"/>
    <property type="match status" value="1"/>
</dbReference>
<dbReference type="PANTHER" id="PTHR24421:SF10">
    <property type="entry name" value="NITRATE_NITRITE SENSOR PROTEIN NARQ"/>
    <property type="match status" value="1"/>
</dbReference>
<keyword evidence="5" id="KW-0547">Nucleotide-binding</keyword>
<dbReference type="Proteomes" id="UP000243799">
    <property type="component" value="Unassembled WGS sequence"/>
</dbReference>
<dbReference type="EC" id="2.7.13.3" evidence="2"/>
<evidence type="ECO:0000256" key="2">
    <source>
        <dbReference type="ARBA" id="ARBA00012438"/>
    </source>
</evidence>
<evidence type="ECO:0000256" key="9">
    <source>
        <dbReference type="SAM" id="Phobius"/>
    </source>
</evidence>
<keyword evidence="3" id="KW-0597">Phosphoprotein</keyword>
<dbReference type="CDD" id="cd16917">
    <property type="entry name" value="HATPase_UhpB-NarQ-NarX-like"/>
    <property type="match status" value="1"/>
</dbReference>
<sequence>MLRSPWRVLLSRWPWRSVRYLLTGTIFGFTWMLVVLVMFTSGVLLSPVVVGVGLLAATVGLGPRFVAQDRARLRLDTPKTGRRRRSRWWAFLRERETWRGFGYMLLIVLLVWVVEAVVALAPLLTIGALIAAPILVLLLGDQLVVGGPPLHSFAIWPFLPLFGVLLLVPASYLWIAAATARAALVRAISTAGKAELGAQLVELGRSRARLLDAFEVERKRIERDLHDGAQQRLVSLAMTLGIARIELEDSGEAKTATKLVADAHQEARLALTELRGLIRGIHPQVLTDRGLVAAVDELADRAPVTVHTDFDLPGRPAERAESTVYFAVSEALSNATKHGNAGRVDITGTCIDNTLVVTIKDDGHGGADPAKGTGLQGLVDRVAAAGGKLLLASPVGGPTELRLEIPWAATASH</sequence>
<evidence type="ECO:0000313" key="12">
    <source>
        <dbReference type="EMBL" id="SFB04875.1"/>
    </source>
</evidence>
<evidence type="ECO:0000256" key="7">
    <source>
        <dbReference type="ARBA" id="ARBA00022840"/>
    </source>
</evidence>
<keyword evidence="9" id="KW-0472">Membrane</keyword>
<feature type="domain" description="Signal transduction histidine kinase subgroup 3 dimerisation and phosphoacceptor" evidence="10">
    <location>
        <begin position="217"/>
        <end position="286"/>
    </location>
</feature>
<dbReference type="Pfam" id="PF13796">
    <property type="entry name" value="Sensor"/>
    <property type="match status" value="1"/>
</dbReference>
<gene>
    <name evidence="12" type="ORF">SAMN05216266_10435</name>
</gene>
<evidence type="ECO:0000256" key="4">
    <source>
        <dbReference type="ARBA" id="ARBA00022679"/>
    </source>
</evidence>
<keyword evidence="6 12" id="KW-0418">Kinase</keyword>
<dbReference type="AlphaFoldDB" id="A0A1I0XUX3"/>
<dbReference type="InterPro" id="IPR011712">
    <property type="entry name" value="Sig_transdc_His_kin_sub3_dim/P"/>
</dbReference>
<proteinExistence type="predicted"/>
<evidence type="ECO:0000259" key="11">
    <source>
        <dbReference type="Pfam" id="PF13796"/>
    </source>
</evidence>
<feature type="transmembrane region" description="Helical" evidence="9">
    <location>
        <begin position="101"/>
        <end position="134"/>
    </location>
</feature>
<feature type="transmembrane region" description="Helical" evidence="9">
    <location>
        <begin position="20"/>
        <end position="39"/>
    </location>
</feature>
<protein>
    <recommendedName>
        <fullName evidence="2">histidine kinase</fullName>
        <ecNumber evidence="2">2.7.13.3</ecNumber>
    </recommendedName>
</protein>
<accession>A0A1I0XUX3</accession>
<evidence type="ECO:0000256" key="6">
    <source>
        <dbReference type="ARBA" id="ARBA00022777"/>
    </source>
</evidence>
<dbReference type="InterPro" id="IPR036890">
    <property type="entry name" value="HATPase_C_sf"/>
</dbReference>
<dbReference type="Gene3D" id="3.30.565.10">
    <property type="entry name" value="Histidine kinase-like ATPase, C-terminal domain"/>
    <property type="match status" value="1"/>
</dbReference>